<accession>A0A1C2G0N6</accession>
<keyword evidence="2" id="KW-1185">Reference proteome</keyword>
<proteinExistence type="predicted"/>
<protein>
    <submittedName>
        <fullName evidence="1">Uncharacterized protein</fullName>
    </submittedName>
</protein>
<organism evidence="1 2">
    <name type="scientific">Acidiferrobacter thiooxydans</name>
    <dbReference type="NCBI Taxonomy" id="163359"/>
    <lineage>
        <taxon>Bacteria</taxon>
        <taxon>Pseudomonadati</taxon>
        <taxon>Pseudomonadota</taxon>
        <taxon>Gammaproteobacteria</taxon>
        <taxon>Acidiferrobacterales</taxon>
        <taxon>Acidiferrobacteraceae</taxon>
        <taxon>Acidiferrobacter</taxon>
    </lineage>
</organism>
<name>A0A1C2G0N6_9GAMM</name>
<dbReference type="AlphaFoldDB" id="A0A1C2G0N6"/>
<dbReference type="RefSeq" id="WP_065971003.1">
    <property type="nucleotide sequence ID" value="NZ_CP080624.1"/>
</dbReference>
<comment type="caution">
    <text evidence="1">The sequence shown here is derived from an EMBL/GenBank/DDBJ whole genome shotgun (WGS) entry which is preliminary data.</text>
</comment>
<gene>
    <name evidence="1" type="ORF">C4900_03695</name>
</gene>
<dbReference type="STRING" id="163359.A9R16_13515"/>
<evidence type="ECO:0000313" key="2">
    <source>
        <dbReference type="Proteomes" id="UP000253250"/>
    </source>
</evidence>
<evidence type="ECO:0000313" key="1">
    <source>
        <dbReference type="EMBL" id="RCN58874.1"/>
    </source>
</evidence>
<dbReference type="Proteomes" id="UP000253250">
    <property type="component" value="Unassembled WGS sequence"/>
</dbReference>
<dbReference type="EMBL" id="PSYR01000001">
    <property type="protein sequence ID" value="RCN58874.1"/>
    <property type="molecule type" value="Genomic_DNA"/>
</dbReference>
<dbReference type="OrthoDB" id="5294749at2"/>
<sequence length="133" mass="15282">MKSIKVTDVGQIKNELNKYRQGKKLEIRQFNQAARLAWLGKVTLMPLDPEDPETRSYLLYIDYPDGLSARIVNVDEDLVGRIFILDGEQAMFIAEIVEQGVRERAALYEDLNRRDFYFGKFYTPGTDEDEAGG</sequence>
<reference evidence="1 2" key="1">
    <citation type="submission" date="2018-02" db="EMBL/GenBank/DDBJ databases">
        <title>Insights into the biology of acidophilic members of the Acidiferrobacteraceae family derived from comparative genomic analyses.</title>
        <authorList>
            <person name="Issotta F."/>
            <person name="Thyssen C."/>
            <person name="Mena C."/>
            <person name="Moya A."/>
            <person name="Bellenberg S."/>
            <person name="Sproer C."/>
            <person name="Covarrubias P.C."/>
            <person name="Sand W."/>
            <person name="Quatrini R."/>
            <person name="Vera M."/>
        </authorList>
    </citation>
    <scope>NUCLEOTIDE SEQUENCE [LARGE SCALE GENOMIC DNA]</scope>
    <source>
        <strain evidence="2">m-1</strain>
    </source>
</reference>